<dbReference type="HOGENOM" id="CLU_372454_0_0_0"/>
<evidence type="ECO:0000313" key="2">
    <source>
        <dbReference type="EMBL" id="AIE86998.1"/>
    </source>
</evidence>
<organism evidence="2 3">
    <name type="scientific">Fimbriimonas ginsengisoli Gsoil 348</name>
    <dbReference type="NCBI Taxonomy" id="661478"/>
    <lineage>
        <taxon>Bacteria</taxon>
        <taxon>Bacillati</taxon>
        <taxon>Armatimonadota</taxon>
        <taxon>Fimbriimonadia</taxon>
        <taxon>Fimbriimonadales</taxon>
        <taxon>Fimbriimonadaceae</taxon>
        <taxon>Fimbriimonas</taxon>
    </lineage>
</organism>
<dbReference type="AlphaFoldDB" id="A0A068NTY5"/>
<keyword evidence="3" id="KW-1185">Reference proteome</keyword>
<dbReference type="KEGG" id="fgi:OP10G_3630"/>
<proteinExistence type="predicted"/>
<feature type="compositionally biased region" description="Low complexity" evidence="1">
    <location>
        <begin position="445"/>
        <end position="465"/>
    </location>
</feature>
<feature type="compositionally biased region" description="Polar residues" evidence="1">
    <location>
        <begin position="142"/>
        <end position="169"/>
    </location>
</feature>
<dbReference type="SUPFAM" id="SSF55486">
    <property type="entry name" value="Metalloproteases ('zincins'), catalytic domain"/>
    <property type="match status" value="1"/>
</dbReference>
<name>A0A068NTY5_FIMGI</name>
<feature type="region of interest" description="Disordered" evidence="1">
    <location>
        <begin position="444"/>
        <end position="501"/>
    </location>
</feature>
<evidence type="ECO:0000256" key="1">
    <source>
        <dbReference type="SAM" id="MobiDB-lite"/>
    </source>
</evidence>
<gene>
    <name evidence="2" type="ORF">OP10G_3630</name>
</gene>
<evidence type="ECO:0000313" key="3">
    <source>
        <dbReference type="Proteomes" id="UP000027982"/>
    </source>
</evidence>
<accession>A0A068NTY5</accession>
<feature type="region of interest" description="Disordered" evidence="1">
    <location>
        <begin position="1"/>
        <end position="65"/>
    </location>
</feature>
<dbReference type="EMBL" id="CP007139">
    <property type="protein sequence ID" value="AIE86998.1"/>
    <property type="molecule type" value="Genomic_DNA"/>
</dbReference>
<feature type="compositionally biased region" description="Polar residues" evidence="1">
    <location>
        <begin position="42"/>
        <end position="59"/>
    </location>
</feature>
<feature type="region of interest" description="Disordered" evidence="1">
    <location>
        <begin position="142"/>
        <end position="198"/>
    </location>
</feature>
<protein>
    <submittedName>
        <fullName evidence="2">Uncharacterized protein</fullName>
    </submittedName>
</protein>
<sequence>MAQDYDVRGPDGTSIGAVRWNGTGEPTDADLARMAAGLRGQTGPSLRPQSPASTPTGISPTMPWGDALHQLSQYDQGERKGLEYSAPESARRGALRLLLQRKYQQLQKVVAQNRNAQALNEFSPSDIPKFQAQERALTTLEQNKRLWSQPPQTKANSAGSTSGGANANPLTAGPGRQIAAAGRQDNSARSRHAGDTIPKVRVQDIPDSFKIPSIPAYVLAQDATAGKPIQKTRADWAAHWARIVNGIPSAHPTGPDYVTFEGASRGIQDYVNETTESIADWLKNLGGGVPADVAAHIALVNNPLGVFPAVHDAVKDAGAGLIANTVTTLPQAGSSLLTATDTTRPASDRLKATGEVALAAFRPEAFIAELGKAGIGAAKSAIITAQAKQLLKAGNVEEFFAFIKGLEAQGVDWKPAILPNLPQDLAKAVKTGVKAALRPRFMGHAEPAAPSVSEAPRGPRVGGPRVRSDTSAYAEMAGKGSKGPDKTIRPQEPIIGTPGKDGTFLAIDREKDKGQAFAHSKDAADMLLAYFKGLDERLFDKSPGFDQQYADVLKTLPEYSDGFSLQFHNSINSSKARGMYSAFSGIAQIARNYRGSDLLGTVIHEFAHHLQFFLNERDMRILQKQFELESERDSLHSNAYRYKNFSEWWAESVRDKVQREQFDKIALDKIENPFLRVLKRSWIAVKGVLNTLYRVYIRKGRRDEASRIYEAITSPVRSPSGTFKREHLGMSGPGGEQLIDDIGFGG</sequence>
<reference evidence="2 3" key="1">
    <citation type="journal article" date="2014" name="PLoS ONE">
        <title>The first complete genome sequence of the class fimbriimonadia in the phylum armatimonadetes.</title>
        <authorList>
            <person name="Hu Z.Y."/>
            <person name="Wang Y.Z."/>
            <person name="Im W.T."/>
            <person name="Wang S.Y."/>
            <person name="Zhao G.P."/>
            <person name="Zheng H.J."/>
            <person name="Quan Z.X."/>
        </authorList>
    </citation>
    <scope>NUCLEOTIDE SEQUENCE [LARGE SCALE GENOMIC DNA]</scope>
    <source>
        <strain evidence="2">Gsoil 348</strain>
    </source>
</reference>
<dbReference type="RefSeq" id="WP_038473328.1">
    <property type="nucleotide sequence ID" value="NZ_CP007139.1"/>
</dbReference>
<dbReference type="Proteomes" id="UP000027982">
    <property type="component" value="Chromosome"/>
</dbReference>